<evidence type="ECO:0000313" key="15">
    <source>
        <dbReference type="Proteomes" id="UP000309186"/>
    </source>
</evidence>
<dbReference type="Gene3D" id="3.40.50.2300">
    <property type="match status" value="1"/>
</dbReference>
<feature type="domain" description="PAS" evidence="13">
    <location>
        <begin position="502"/>
        <end position="573"/>
    </location>
</feature>
<dbReference type="SUPFAM" id="SSF55785">
    <property type="entry name" value="PYP-like sensor domain (PAS domain)"/>
    <property type="match status" value="3"/>
</dbReference>
<dbReference type="SMART" id="SM00387">
    <property type="entry name" value="HATPase_c"/>
    <property type="match status" value="1"/>
</dbReference>
<dbReference type="InterPro" id="IPR005467">
    <property type="entry name" value="His_kinase_dom"/>
</dbReference>
<evidence type="ECO:0000259" key="12">
    <source>
        <dbReference type="PROSITE" id="PS50110"/>
    </source>
</evidence>
<keyword evidence="8" id="KW-0902">Two-component regulatory system</keyword>
<name>A0A5R9Q407_9GAMM</name>
<evidence type="ECO:0000259" key="11">
    <source>
        <dbReference type="PROSITE" id="PS50109"/>
    </source>
</evidence>
<dbReference type="InterPro" id="IPR003594">
    <property type="entry name" value="HATPase_dom"/>
</dbReference>
<dbReference type="OrthoDB" id="9772100at2"/>
<dbReference type="Gene3D" id="1.10.287.130">
    <property type="match status" value="1"/>
</dbReference>
<evidence type="ECO:0000256" key="6">
    <source>
        <dbReference type="ARBA" id="ARBA00022777"/>
    </source>
</evidence>
<evidence type="ECO:0000256" key="10">
    <source>
        <dbReference type="SAM" id="Phobius"/>
    </source>
</evidence>
<dbReference type="PANTHER" id="PTHR43065:SF46">
    <property type="entry name" value="C4-DICARBOXYLATE TRANSPORT SENSOR PROTEIN DCTB"/>
    <property type="match status" value="1"/>
</dbReference>
<dbReference type="Pfam" id="PF13426">
    <property type="entry name" value="PAS_9"/>
    <property type="match status" value="2"/>
</dbReference>
<evidence type="ECO:0000313" key="14">
    <source>
        <dbReference type="EMBL" id="TLX47372.1"/>
    </source>
</evidence>
<feature type="domain" description="PAS" evidence="13">
    <location>
        <begin position="381"/>
        <end position="423"/>
    </location>
</feature>
<dbReference type="InterPro" id="IPR011006">
    <property type="entry name" value="CheY-like_superfamily"/>
</dbReference>
<dbReference type="SMART" id="SM00091">
    <property type="entry name" value="PAS"/>
    <property type="match status" value="3"/>
</dbReference>
<accession>A0A5R9Q407</accession>
<feature type="domain" description="PAS" evidence="13">
    <location>
        <begin position="628"/>
        <end position="674"/>
    </location>
</feature>
<dbReference type="SUPFAM" id="SSF52172">
    <property type="entry name" value="CheY-like"/>
    <property type="match status" value="1"/>
</dbReference>
<dbReference type="InterPro" id="IPR035965">
    <property type="entry name" value="PAS-like_dom_sf"/>
</dbReference>
<feature type="transmembrane region" description="Helical" evidence="10">
    <location>
        <begin position="291"/>
        <end position="312"/>
    </location>
</feature>
<evidence type="ECO:0000259" key="13">
    <source>
        <dbReference type="PROSITE" id="PS50112"/>
    </source>
</evidence>
<feature type="modified residue" description="4-aspartylphosphate" evidence="9">
    <location>
        <position position="1060"/>
    </location>
</feature>
<dbReference type="CDD" id="cd00130">
    <property type="entry name" value="PAS"/>
    <property type="match status" value="3"/>
</dbReference>
<dbReference type="PROSITE" id="PS50109">
    <property type="entry name" value="HIS_KIN"/>
    <property type="match status" value="1"/>
</dbReference>
<dbReference type="GO" id="GO:0000155">
    <property type="term" value="F:phosphorelay sensor kinase activity"/>
    <property type="evidence" value="ECO:0007669"/>
    <property type="project" value="InterPro"/>
</dbReference>
<dbReference type="PROSITE" id="PS50112">
    <property type="entry name" value="PAS"/>
    <property type="match status" value="3"/>
</dbReference>
<dbReference type="InterPro" id="IPR036890">
    <property type="entry name" value="HATPase_C_sf"/>
</dbReference>
<sequence length="1124" mass="127332">MQLRTLIMAIMFFSTMLPLVVLHMINIDNERALLLSETQFKLKEIADIQHQRIKTLLANKKQAVALIKSRTQLRTIIEDSASDLSKQQSEKLKQIITDVIEAIDSIEGIALYSRQQNLLLPSNDWLNIPTLNRGESYEKNAFNVEVIFIEDQQQLLFIEPITLKNDVIGFIKVAFKSDELNRIVSDYTGLGQTGEIVLAAKDKNGDAIFLTPTRHDPSVALTLTVPKSNLEIPITHAMNGVNDVFPHYVDYRDIPVLAISHHIPETNWGMIVKIDKQEMFKKLEVLTIRSFKVLLAALLVVTFTSILIAAWFTKPFINIYLALAKSAKGRIDFIEEHSAIREIKEVSKAINSMNKQRLESDNFLHTSISELTELNAKLDSEAERFKRWKESNFIGIIHSDAQGHILDANSTILDMIGYSREELESGEIDWKNLTPPEYLHLDIKAVEEANIKGYWTPFEKVYIHKSGHPVPILIGGSIFNKDSQEFIVFVVNLSEKYHQMKELKRYKGIIENSRDMFAFLDLDYRYKTVNQAYLDIHGLTREEVIGKSVSEILGETLFFNKLKEKVDKALQGESVSFIETNLPNTTRIKALKVSYIPYWSDDGVIVGFIFKGEDITELEAKQRIIELKEAEQKHIIESMLEGVFTVDSEGKILSFNPEAENIFGYKESEVVGKNVDMLTDGVGHHKETVQNFIKTGFSLIINNRLGRDIRAKHKQGHTFPIRIAVASMPPTEQGDLHFIANFQDMSEHEQQRKLINRSLKLESLGNIAGGVAHDFNNILGIILGYTELLNEFKQDPSSCIEAIENACSRGQKLTNNLLTFAKKSNLTPIQVNINQLIEKNKKLLETAMTSKIKLHLELDKQIADAYLEENLFEDLLLNMAINAMHAMPDGGQFLIKTCRHTLSYEESSALELNAEEVIKITLTDTGCGIPLEHIDKVFDPFFTTKKESGNGLGLAQCYGFIKSCGGSIDVVSELGMGTSFLVYIPMCEYREAEKTVDDKKLQSRLPDSLQQILLIDDEESIRFLIRTFLEAEGVKVFDTEDPVEALSILKEQKIDFVISDVVMPNNGGIEFIKQAKLHNPSLNYLFISGYIGTDDPEQIIGDAILYKPFNKEKLLNMINIIFKT</sequence>
<dbReference type="PANTHER" id="PTHR43065">
    <property type="entry name" value="SENSOR HISTIDINE KINASE"/>
    <property type="match status" value="1"/>
</dbReference>
<dbReference type="EC" id="2.7.13.3" evidence="2"/>
<proteinExistence type="predicted"/>
<feature type="transmembrane region" description="Helical" evidence="10">
    <location>
        <begin position="6"/>
        <end position="25"/>
    </location>
</feature>
<evidence type="ECO:0000256" key="1">
    <source>
        <dbReference type="ARBA" id="ARBA00000085"/>
    </source>
</evidence>
<keyword evidence="3 9" id="KW-0597">Phosphoprotein</keyword>
<evidence type="ECO:0000256" key="5">
    <source>
        <dbReference type="ARBA" id="ARBA00022741"/>
    </source>
</evidence>
<dbReference type="InterPro" id="IPR036097">
    <property type="entry name" value="HisK_dim/P_sf"/>
</dbReference>
<dbReference type="CDD" id="cd00082">
    <property type="entry name" value="HisKA"/>
    <property type="match status" value="1"/>
</dbReference>
<gene>
    <name evidence="14" type="ORF">C1E24_08435</name>
</gene>
<dbReference type="InterPro" id="IPR003661">
    <property type="entry name" value="HisK_dim/P_dom"/>
</dbReference>
<dbReference type="Pfam" id="PF08448">
    <property type="entry name" value="PAS_4"/>
    <property type="match status" value="1"/>
</dbReference>
<dbReference type="PRINTS" id="PR00344">
    <property type="entry name" value="BCTRLSENSOR"/>
</dbReference>
<keyword evidence="4" id="KW-0808">Transferase</keyword>
<comment type="catalytic activity">
    <reaction evidence="1">
        <text>ATP + protein L-histidine = ADP + protein N-phospho-L-histidine.</text>
        <dbReference type="EC" id="2.7.13.3"/>
    </reaction>
</comment>
<keyword evidence="5" id="KW-0547">Nucleotide-binding</keyword>
<dbReference type="Gene3D" id="3.30.450.20">
    <property type="entry name" value="PAS domain"/>
    <property type="match status" value="4"/>
</dbReference>
<dbReference type="PROSITE" id="PS50110">
    <property type="entry name" value="RESPONSE_REGULATORY"/>
    <property type="match status" value="1"/>
</dbReference>
<evidence type="ECO:0000256" key="7">
    <source>
        <dbReference type="ARBA" id="ARBA00022840"/>
    </source>
</evidence>
<reference evidence="14 15" key="1">
    <citation type="submission" date="2018-01" db="EMBL/GenBank/DDBJ databases">
        <title>Co-occurrence of chitin degradation, pigmentation and bioactivity in marine Pseudoalteromonas.</title>
        <authorList>
            <person name="Paulsen S."/>
            <person name="Gram L."/>
            <person name="Machado H."/>
        </authorList>
    </citation>
    <scope>NUCLEOTIDE SEQUENCE [LARGE SCALE GENOMIC DNA]</scope>
    <source>
        <strain evidence="14 15">S3663</strain>
    </source>
</reference>
<keyword evidence="10" id="KW-1133">Transmembrane helix</keyword>
<keyword evidence="10" id="KW-0472">Membrane</keyword>
<evidence type="ECO:0000256" key="2">
    <source>
        <dbReference type="ARBA" id="ARBA00012438"/>
    </source>
</evidence>
<evidence type="ECO:0000256" key="4">
    <source>
        <dbReference type="ARBA" id="ARBA00022679"/>
    </source>
</evidence>
<dbReference type="GO" id="GO:0005524">
    <property type="term" value="F:ATP binding"/>
    <property type="evidence" value="ECO:0007669"/>
    <property type="project" value="UniProtKB-KW"/>
</dbReference>
<dbReference type="Pfam" id="PF00512">
    <property type="entry name" value="HisKA"/>
    <property type="match status" value="1"/>
</dbReference>
<comment type="caution">
    <text evidence="14">The sequence shown here is derived from an EMBL/GenBank/DDBJ whole genome shotgun (WGS) entry which is preliminary data.</text>
</comment>
<keyword evidence="7" id="KW-0067">ATP-binding</keyword>
<dbReference type="SMART" id="SM00388">
    <property type="entry name" value="HisKA"/>
    <property type="match status" value="1"/>
</dbReference>
<feature type="domain" description="Histidine kinase" evidence="11">
    <location>
        <begin position="770"/>
        <end position="988"/>
    </location>
</feature>
<dbReference type="SUPFAM" id="SSF55874">
    <property type="entry name" value="ATPase domain of HSP90 chaperone/DNA topoisomerase II/histidine kinase"/>
    <property type="match status" value="1"/>
</dbReference>
<evidence type="ECO:0000256" key="9">
    <source>
        <dbReference type="PROSITE-ProRule" id="PRU00169"/>
    </source>
</evidence>
<organism evidence="14 15">
    <name type="scientific">Pseudoalteromonas phenolica</name>
    <dbReference type="NCBI Taxonomy" id="161398"/>
    <lineage>
        <taxon>Bacteria</taxon>
        <taxon>Pseudomonadati</taxon>
        <taxon>Pseudomonadota</taxon>
        <taxon>Gammaproteobacteria</taxon>
        <taxon>Alteromonadales</taxon>
        <taxon>Pseudoalteromonadaceae</taxon>
        <taxon>Pseudoalteromonas</taxon>
    </lineage>
</organism>
<dbReference type="CDD" id="cd18774">
    <property type="entry name" value="PDC2_HK_sensor"/>
    <property type="match status" value="1"/>
</dbReference>
<keyword evidence="10" id="KW-0812">Transmembrane</keyword>
<dbReference type="InterPro" id="IPR004358">
    <property type="entry name" value="Sig_transdc_His_kin-like_C"/>
</dbReference>
<dbReference type="Pfam" id="PF00072">
    <property type="entry name" value="Response_reg"/>
    <property type="match status" value="1"/>
</dbReference>
<dbReference type="NCBIfam" id="TIGR00229">
    <property type="entry name" value="sensory_box"/>
    <property type="match status" value="3"/>
</dbReference>
<dbReference type="InterPro" id="IPR001789">
    <property type="entry name" value="Sig_transdc_resp-reg_receiver"/>
</dbReference>
<dbReference type="RefSeq" id="WP_138480491.1">
    <property type="nucleotide sequence ID" value="NZ_PPSW01000012.1"/>
</dbReference>
<evidence type="ECO:0000256" key="8">
    <source>
        <dbReference type="ARBA" id="ARBA00023012"/>
    </source>
</evidence>
<evidence type="ECO:0000256" key="3">
    <source>
        <dbReference type="ARBA" id="ARBA00022553"/>
    </source>
</evidence>
<dbReference type="SUPFAM" id="SSF47384">
    <property type="entry name" value="Homodimeric domain of signal transducing histidine kinase"/>
    <property type="match status" value="1"/>
</dbReference>
<feature type="domain" description="Response regulatory" evidence="12">
    <location>
        <begin position="1011"/>
        <end position="1122"/>
    </location>
</feature>
<dbReference type="Pfam" id="PF02518">
    <property type="entry name" value="HATPase_c"/>
    <property type="match status" value="1"/>
</dbReference>
<protein>
    <recommendedName>
        <fullName evidence="2">histidine kinase</fullName>
        <ecNumber evidence="2">2.7.13.3</ecNumber>
    </recommendedName>
</protein>
<dbReference type="InterPro" id="IPR000014">
    <property type="entry name" value="PAS"/>
</dbReference>
<dbReference type="Gene3D" id="3.30.565.10">
    <property type="entry name" value="Histidine kinase-like ATPase, C-terminal domain"/>
    <property type="match status" value="1"/>
</dbReference>
<dbReference type="Proteomes" id="UP000309186">
    <property type="component" value="Unassembled WGS sequence"/>
</dbReference>
<keyword evidence="6" id="KW-0418">Kinase</keyword>
<dbReference type="EMBL" id="PPSW01000012">
    <property type="protein sequence ID" value="TLX47372.1"/>
    <property type="molecule type" value="Genomic_DNA"/>
</dbReference>
<dbReference type="InterPro" id="IPR013656">
    <property type="entry name" value="PAS_4"/>
</dbReference>
<dbReference type="SMART" id="SM00448">
    <property type="entry name" value="REC"/>
    <property type="match status" value="1"/>
</dbReference>
<dbReference type="AlphaFoldDB" id="A0A5R9Q407"/>